<dbReference type="Proteomes" id="UP000249218">
    <property type="component" value="Unassembled WGS sequence"/>
</dbReference>
<gene>
    <name evidence="2" type="primary">HaOG207414</name>
    <name evidence="2" type="ORF">B5X24_HaOG207414</name>
</gene>
<protein>
    <submittedName>
        <fullName evidence="2">Uncharacterized protein</fullName>
    </submittedName>
</protein>
<feature type="chain" id="PRO_5015870430" evidence="1">
    <location>
        <begin position="21"/>
        <end position="595"/>
    </location>
</feature>
<feature type="signal peptide" evidence="1">
    <location>
        <begin position="1"/>
        <end position="20"/>
    </location>
</feature>
<sequence length="595" mass="69884">MICVLNIILWVSFCVETAPAAHISKLMDPYVYMATTDVIVLPEDYENDFRNLESTSIGLPEDVYYNAETEITYEASDDTYISDHKEKKSFKRNEDNFYHLTRTLRHEIDTVSTKKLYDDPGNMDIITILGNIHDPWPNKPPRYILTGSTTEYLTMPQSDYSSRKITWKNYFPTRMPTEFNNLYYKPTRKSIRQEYRYEENEKSTLDWQIYKMFTRVPIVTRFGNHYYSELEEFEEHHATQRTHSKKPYSVNRAEDKMSRNLTTRAETNENNKLGVVNISTVYPENKAHAEPLTEIMYEGKTSPKMKIIMNDLKVNETKIKTFSEPSSKKEIAVYKETFTTEKPSIRKTFSKKNMMINKFHSSVKTSYREPATEMVDFMKTFTVEKTSYKNPKSDEITESLISTERPHHEEPASEISGHEITYTTEKKTYLSNKTSQESNAETSDFDKKQIDDLEQLVPSEKAFYNEHGFEMSDYDIPISSERSYYKYNYYKDLEDFNKHNLSDEEQKEPDLVIKMSGYGKSYTQKQPNLQDLEKNNRIVDPNEPIKVNLLETDVTRQYYEPYDQELRSRQGGNKTNVCYQCGLDESGLLHVSVRT</sequence>
<evidence type="ECO:0000256" key="1">
    <source>
        <dbReference type="SAM" id="SignalP"/>
    </source>
</evidence>
<evidence type="ECO:0000313" key="3">
    <source>
        <dbReference type="Proteomes" id="UP000249218"/>
    </source>
</evidence>
<evidence type="ECO:0000313" key="2">
    <source>
        <dbReference type="EMBL" id="PZC74623.1"/>
    </source>
</evidence>
<keyword evidence="3" id="KW-1185">Reference proteome</keyword>
<dbReference type="EMBL" id="KZ150037">
    <property type="protein sequence ID" value="PZC74623.1"/>
    <property type="molecule type" value="Genomic_DNA"/>
</dbReference>
<accession>A0A2W1BSB5</accession>
<proteinExistence type="predicted"/>
<keyword evidence="1" id="KW-0732">Signal</keyword>
<name>A0A2W1BSB5_HELAM</name>
<dbReference type="AlphaFoldDB" id="A0A2W1BSB5"/>
<reference evidence="2 3" key="1">
    <citation type="journal article" date="2017" name="BMC Biol.">
        <title>Genomic innovations, transcriptional plasticity and gene loss underlying the evolution and divergence of two highly polyphagous and invasive Helicoverpa pest species.</title>
        <authorList>
            <person name="Pearce S.L."/>
            <person name="Clarke D.F."/>
            <person name="East P.D."/>
            <person name="Elfekih S."/>
            <person name="Gordon K.H."/>
            <person name="Jermiin L.S."/>
            <person name="McGaughran A."/>
            <person name="Oakeshott J.G."/>
            <person name="Papanikolaou A."/>
            <person name="Perera O.P."/>
            <person name="Rane R.V."/>
            <person name="Richards S."/>
            <person name="Tay W.T."/>
            <person name="Walsh T.K."/>
            <person name="Anderson A."/>
            <person name="Anderson C.J."/>
            <person name="Asgari S."/>
            <person name="Board P.G."/>
            <person name="Bretschneider A."/>
            <person name="Campbell P.M."/>
            <person name="Chertemps T."/>
            <person name="Christeller J.T."/>
            <person name="Coppin C.W."/>
            <person name="Downes S.J."/>
            <person name="Duan G."/>
            <person name="Farnsworth C.A."/>
            <person name="Good R.T."/>
            <person name="Han L.B."/>
            <person name="Han Y.C."/>
            <person name="Hatje K."/>
            <person name="Horne I."/>
            <person name="Huang Y.P."/>
            <person name="Hughes D.S."/>
            <person name="Jacquin-Joly E."/>
            <person name="James W."/>
            <person name="Jhangiani S."/>
            <person name="Kollmar M."/>
            <person name="Kuwar S.S."/>
            <person name="Li S."/>
            <person name="Liu N.Y."/>
            <person name="Maibeche M.T."/>
            <person name="Miller J.R."/>
            <person name="Montagne N."/>
            <person name="Perry T."/>
            <person name="Qu J."/>
            <person name="Song S.V."/>
            <person name="Sutton G.G."/>
            <person name="Vogel H."/>
            <person name="Walenz B.P."/>
            <person name="Xu W."/>
            <person name="Zhang H.J."/>
            <person name="Zou Z."/>
            <person name="Batterham P."/>
            <person name="Edwards O.R."/>
            <person name="Feyereisen R."/>
            <person name="Gibbs R.A."/>
            <person name="Heckel D.G."/>
            <person name="McGrath A."/>
            <person name="Robin C."/>
            <person name="Scherer S.E."/>
            <person name="Worley K.C."/>
            <person name="Wu Y.D."/>
        </authorList>
    </citation>
    <scope>NUCLEOTIDE SEQUENCE [LARGE SCALE GENOMIC DNA]</scope>
    <source>
        <strain evidence="2">Harm_GR_Male_#8</strain>
        <tissue evidence="2">Whole organism</tissue>
    </source>
</reference>
<organism evidence="2 3">
    <name type="scientific">Helicoverpa armigera</name>
    <name type="common">Cotton bollworm</name>
    <name type="synonym">Heliothis armigera</name>
    <dbReference type="NCBI Taxonomy" id="29058"/>
    <lineage>
        <taxon>Eukaryota</taxon>
        <taxon>Metazoa</taxon>
        <taxon>Ecdysozoa</taxon>
        <taxon>Arthropoda</taxon>
        <taxon>Hexapoda</taxon>
        <taxon>Insecta</taxon>
        <taxon>Pterygota</taxon>
        <taxon>Neoptera</taxon>
        <taxon>Endopterygota</taxon>
        <taxon>Lepidoptera</taxon>
        <taxon>Glossata</taxon>
        <taxon>Ditrysia</taxon>
        <taxon>Noctuoidea</taxon>
        <taxon>Noctuidae</taxon>
        <taxon>Heliothinae</taxon>
        <taxon>Helicoverpa</taxon>
    </lineage>
</organism>